<reference evidence="3 4" key="1">
    <citation type="journal article" date="2011" name="Science">
        <title>Drosophila microbiome modulates host developmental and metabolic homeostasis via insulin signaling.</title>
        <authorList>
            <person name="Shin S.C."/>
            <person name="Kim S.H."/>
            <person name="You H."/>
            <person name="Kim B."/>
            <person name="Kim A.C."/>
            <person name="Lee K.A."/>
            <person name="Yoon J.H."/>
            <person name="Ryu J.H."/>
            <person name="Lee W.J."/>
        </authorList>
    </citation>
    <scope>NUCLEOTIDE SEQUENCE [LARGE SCALE GENOMIC DNA]</scope>
    <source>
        <strain evidence="3 4">DM001</strain>
    </source>
</reference>
<dbReference type="PANTHER" id="PTHR33279">
    <property type="entry name" value="SULFUR CARRIER PROTEIN YEDF-RELATED"/>
    <property type="match status" value="1"/>
</dbReference>
<feature type="domain" description="UPF0033" evidence="2">
    <location>
        <begin position="32"/>
        <end position="56"/>
    </location>
</feature>
<name>F1YW06_9PROT</name>
<dbReference type="InterPro" id="IPR036868">
    <property type="entry name" value="TusA-like_sf"/>
</dbReference>
<dbReference type="CDD" id="cd00291">
    <property type="entry name" value="SirA_YedF_YeeD"/>
    <property type="match status" value="1"/>
</dbReference>
<comment type="similarity">
    <text evidence="1">Belongs to the sulfur carrier protein TusA family.</text>
</comment>
<proteinExistence type="inferred from homology"/>
<comment type="caution">
    <text evidence="3">The sequence shown here is derived from an EMBL/GenBank/DDBJ whole genome shotgun (WGS) entry which is preliminary data.</text>
</comment>
<dbReference type="PANTHER" id="PTHR33279:SF6">
    <property type="entry name" value="SULFUR CARRIER PROTEIN YEDF-RELATED"/>
    <property type="match status" value="1"/>
</dbReference>
<evidence type="ECO:0000313" key="4">
    <source>
        <dbReference type="Proteomes" id="UP000018454"/>
    </source>
</evidence>
<dbReference type="Gene3D" id="3.30.110.40">
    <property type="entry name" value="TusA-like domain"/>
    <property type="match status" value="1"/>
</dbReference>
<protein>
    <submittedName>
        <fullName evidence="3">UPF0033 protein</fullName>
    </submittedName>
</protein>
<gene>
    <name evidence="3" type="primary">yhhP</name>
    <name evidence="3" type="ORF">APO_2412</name>
</gene>
<dbReference type="Pfam" id="PF01206">
    <property type="entry name" value="TusA"/>
    <property type="match status" value="1"/>
</dbReference>
<dbReference type="Proteomes" id="UP000018454">
    <property type="component" value="Unassembled WGS sequence"/>
</dbReference>
<evidence type="ECO:0000256" key="1">
    <source>
        <dbReference type="ARBA" id="ARBA00008984"/>
    </source>
</evidence>
<dbReference type="EMBL" id="AEUP01000031">
    <property type="protein sequence ID" value="EGE46999.1"/>
    <property type="molecule type" value="Genomic_DNA"/>
</dbReference>
<accession>F1YW06</accession>
<organism evidence="3 4">
    <name type="scientific">Acetobacter pomorum DM001</name>
    <dbReference type="NCBI Taxonomy" id="945681"/>
    <lineage>
        <taxon>Bacteria</taxon>
        <taxon>Pseudomonadati</taxon>
        <taxon>Pseudomonadota</taxon>
        <taxon>Alphaproteobacteria</taxon>
        <taxon>Acetobacterales</taxon>
        <taxon>Acetobacteraceae</taxon>
        <taxon>Acetobacter</taxon>
    </lineage>
</organism>
<dbReference type="AlphaFoldDB" id="F1YW06"/>
<evidence type="ECO:0000259" key="2">
    <source>
        <dbReference type="PROSITE" id="PS01148"/>
    </source>
</evidence>
<dbReference type="SUPFAM" id="SSF64307">
    <property type="entry name" value="SirA-like"/>
    <property type="match status" value="1"/>
</dbReference>
<sequence>MFPVAKENGTLCKQHATNLLRQEPAKMNETVLDARGLNCPLPVLKANRVLRTMQPGERLRILATDRASITDFQVFCRETGHALIAFTDENSVFCFTVKCRTSAPANKPN</sequence>
<dbReference type="InterPro" id="IPR001455">
    <property type="entry name" value="TusA-like"/>
</dbReference>
<evidence type="ECO:0000313" key="3">
    <source>
        <dbReference type="EMBL" id="EGE46999.1"/>
    </source>
</evidence>
<dbReference type="PROSITE" id="PS01148">
    <property type="entry name" value="UPF0033"/>
    <property type="match status" value="1"/>
</dbReference>